<dbReference type="Pfam" id="PF00512">
    <property type="entry name" value="HisKA"/>
    <property type="match status" value="1"/>
</dbReference>
<feature type="transmembrane region" description="Helical" evidence="21">
    <location>
        <begin position="20"/>
        <end position="39"/>
    </location>
</feature>
<evidence type="ECO:0000259" key="23">
    <source>
        <dbReference type="PROSITE" id="PS50885"/>
    </source>
</evidence>
<dbReference type="PROSITE" id="PS50885">
    <property type="entry name" value="HAMP"/>
    <property type="match status" value="1"/>
</dbReference>
<dbReference type="STRING" id="1116472.MGMO_34c00170"/>
<evidence type="ECO:0000259" key="22">
    <source>
        <dbReference type="PROSITE" id="PS50109"/>
    </source>
</evidence>
<keyword evidence="12" id="KW-0067">ATP-binding</keyword>
<evidence type="ECO:0000256" key="11">
    <source>
        <dbReference type="ARBA" id="ARBA00022801"/>
    </source>
</evidence>
<comment type="cofactor">
    <cofactor evidence="2">
        <name>Mn(2+)</name>
        <dbReference type="ChEBI" id="CHEBI:29035"/>
    </cofactor>
</comment>
<dbReference type="GO" id="GO:0005886">
    <property type="term" value="C:plasma membrane"/>
    <property type="evidence" value="ECO:0007669"/>
    <property type="project" value="UniProtKB-SubCell"/>
</dbReference>
<evidence type="ECO:0000256" key="19">
    <source>
        <dbReference type="ARBA" id="ARBA00040454"/>
    </source>
</evidence>
<comment type="subcellular location">
    <subcellularLocation>
        <location evidence="4">Cell membrane</location>
        <topology evidence="4">Multi-pass membrane protein</topology>
    </subcellularLocation>
</comment>
<dbReference type="InterPro" id="IPR036097">
    <property type="entry name" value="HisK_dim/P_sf"/>
</dbReference>
<dbReference type="OrthoDB" id="9772100at2"/>
<feature type="transmembrane region" description="Helical" evidence="21">
    <location>
        <begin position="243"/>
        <end position="261"/>
    </location>
</feature>
<keyword evidence="7" id="KW-0597">Phosphoprotein</keyword>
<keyword evidence="10 24" id="KW-0418">Kinase</keyword>
<dbReference type="InterPro" id="IPR004358">
    <property type="entry name" value="Sig_transdc_His_kin-like_C"/>
</dbReference>
<dbReference type="CDD" id="cd00082">
    <property type="entry name" value="HisKA"/>
    <property type="match status" value="1"/>
</dbReference>
<dbReference type="GO" id="GO:0000155">
    <property type="term" value="F:phosphorelay sensor kinase activity"/>
    <property type="evidence" value="ECO:0007669"/>
    <property type="project" value="InterPro"/>
</dbReference>
<evidence type="ECO:0000256" key="16">
    <source>
        <dbReference type="ARBA" id="ARBA00023016"/>
    </source>
</evidence>
<evidence type="ECO:0000256" key="20">
    <source>
        <dbReference type="ARBA" id="ARBA00041776"/>
    </source>
</evidence>
<evidence type="ECO:0000256" key="12">
    <source>
        <dbReference type="ARBA" id="ARBA00022840"/>
    </source>
</evidence>
<dbReference type="PROSITE" id="PS50109">
    <property type="entry name" value="HIS_KIN"/>
    <property type="match status" value="1"/>
</dbReference>
<dbReference type="PANTHER" id="PTHR44936:SF9">
    <property type="entry name" value="SENSOR PROTEIN CREC"/>
    <property type="match status" value="1"/>
</dbReference>
<reference evidence="24 25" key="1">
    <citation type="journal article" date="2013" name="Genome Announc.">
        <title>Draft Genome Sequence of the Methanotrophic Gammaproteobacterium Methyloglobulus morosus DSM 22980 Strain KoM1.</title>
        <authorList>
            <person name="Poehlein A."/>
            <person name="Deutzmann J.S."/>
            <person name="Daniel R."/>
            <person name="Simeonova D.D."/>
        </authorList>
    </citation>
    <scope>NUCLEOTIDE SEQUENCE [LARGE SCALE GENOMIC DNA]</scope>
    <source>
        <strain evidence="24 25">KoM1</strain>
    </source>
</reference>
<keyword evidence="25" id="KW-1185">Reference proteome</keyword>
<evidence type="ECO:0000256" key="14">
    <source>
        <dbReference type="ARBA" id="ARBA00022912"/>
    </source>
</evidence>
<dbReference type="CDD" id="cd06225">
    <property type="entry name" value="HAMP"/>
    <property type="match status" value="1"/>
</dbReference>
<dbReference type="PATRIC" id="fig|1116472.3.peg.971"/>
<evidence type="ECO:0000256" key="10">
    <source>
        <dbReference type="ARBA" id="ARBA00022777"/>
    </source>
</evidence>
<evidence type="ECO:0000256" key="13">
    <source>
        <dbReference type="ARBA" id="ARBA00022842"/>
    </source>
</evidence>
<dbReference type="Gene3D" id="1.10.287.130">
    <property type="match status" value="1"/>
</dbReference>
<organism evidence="24 25">
    <name type="scientific">Methyloglobulus morosus KoM1</name>
    <dbReference type="NCBI Taxonomy" id="1116472"/>
    <lineage>
        <taxon>Bacteria</taxon>
        <taxon>Pseudomonadati</taxon>
        <taxon>Pseudomonadota</taxon>
        <taxon>Gammaproteobacteria</taxon>
        <taxon>Methylococcales</taxon>
        <taxon>Methylococcaceae</taxon>
        <taxon>Methyloglobulus</taxon>
    </lineage>
</organism>
<keyword evidence="9" id="KW-0547">Nucleotide-binding</keyword>
<evidence type="ECO:0000256" key="5">
    <source>
        <dbReference type="ARBA" id="ARBA00012438"/>
    </source>
</evidence>
<dbReference type="Pfam" id="PF00672">
    <property type="entry name" value="HAMP"/>
    <property type="match status" value="1"/>
</dbReference>
<proteinExistence type="predicted"/>
<evidence type="ECO:0000256" key="7">
    <source>
        <dbReference type="ARBA" id="ARBA00022553"/>
    </source>
</evidence>
<dbReference type="Gene3D" id="3.30.565.10">
    <property type="entry name" value="Histidine kinase-like ATPase, C-terminal domain"/>
    <property type="match status" value="1"/>
</dbReference>
<dbReference type="SMART" id="SM00388">
    <property type="entry name" value="HisKA"/>
    <property type="match status" value="1"/>
</dbReference>
<protein>
    <recommendedName>
        <fullName evidence="19">Signal transduction histidine-protein kinase/phosphatase MprB</fullName>
        <ecNumber evidence="5">2.7.13.3</ecNumber>
    </recommendedName>
    <alternativeName>
        <fullName evidence="20">Mycobacterial persistence regulator B</fullName>
    </alternativeName>
</protein>
<dbReference type="GO" id="GO:0005524">
    <property type="term" value="F:ATP binding"/>
    <property type="evidence" value="ECO:0007669"/>
    <property type="project" value="UniProtKB-KW"/>
</dbReference>
<dbReference type="RefSeq" id="WP_023493836.1">
    <property type="nucleotide sequence ID" value="NZ_AYLO01000033.1"/>
</dbReference>
<dbReference type="SUPFAM" id="SSF47384">
    <property type="entry name" value="Homodimeric domain of signal transducing histidine kinase"/>
    <property type="match status" value="1"/>
</dbReference>
<feature type="domain" description="Histidine kinase" evidence="22">
    <location>
        <begin position="325"/>
        <end position="530"/>
    </location>
</feature>
<evidence type="ECO:0000256" key="6">
    <source>
        <dbReference type="ARBA" id="ARBA00022475"/>
    </source>
</evidence>
<feature type="domain" description="HAMP" evidence="23">
    <location>
        <begin position="263"/>
        <end position="317"/>
    </location>
</feature>
<keyword evidence="21" id="KW-0472">Membrane</keyword>
<evidence type="ECO:0000256" key="9">
    <source>
        <dbReference type="ARBA" id="ARBA00022741"/>
    </source>
</evidence>
<keyword evidence="6" id="KW-1003">Cell membrane</keyword>
<keyword evidence="11" id="KW-0378">Hydrolase</keyword>
<keyword evidence="21" id="KW-0812">Transmembrane</keyword>
<dbReference type="Proteomes" id="UP000017842">
    <property type="component" value="Unassembled WGS sequence"/>
</dbReference>
<evidence type="ECO:0000313" key="25">
    <source>
        <dbReference type="Proteomes" id="UP000017842"/>
    </source>
</evidence>
<dbReference type="GO" id="GO:0004721">
    <property type="term" value="F:phosphoprotein phosphatase activity"/>
    <property type="evidence" value="ECO:0007669"/>
    <property type="project" value="UniProtKB-KW"/>
</dbReference>
<name>V5C8W6_9GAMM</name>
<comment type="cofactor">
    <cofactor evidence="3">
        <name>Mg(2+)</name>
        <dbReference type="ChEBI" id="CHEBI:18420"/>
    </cofactor>
</comment>
<evidence type="ECO:0000256" key="21">
    <source>
        <dbReference type="SAM" id="Phobius"/>
    </source>
</evidence>
<dbReference type="EC" id="2.7.13.3" evidence="5"/>
<dbReference type="Gene3D" id="6.10.340.10">
    <property type="match status" value="1"/>
</dbReference>
<gene>
    <name evidence="24" type="primary">mtrB</name>
    <name evidence="24" type="ORF">MGMO_34c00170</name>
</gene>
<dbReference type="InterPro" id="IPR003594">
    <property type="entry name" value="HATPase_dom"/>
</dbReference>
<keyword evidence="21" id="KW-1133">Transmembrane helix</keyword>
<dbReference type="InterPro" id="IPR003661">
    <property type="entry name" value="HisK_dim/P_dom"/>
</dbReference>
<evidence type="ECO:0000256" key="4">
    <source>
        <dbReference type="ARBA" id="ARBA00004651"/>
    </source>
</evidence>
<evidence type="ECO:0000256" key="1">
    <source>
        <dbReference type="ARBA" id="ARBA00000085"/>
    </source>
</evidence>
<dbReference type="EMBL" id="AYLO01000033">
    <property type="protein sequence ID" value="ESS73173.1"/>
    <property type="molecule type" value="Genomic_DNA"/>
</dbReference>
<evidence type="ECO:0000256" key="2">
    <source>
        <dbReference type="ARBA" id="ARBA00001936"/>
    </source>
</evidence>
<dbReference type="PRINTS" id="PR00344">
    <property type="entry name" value="BCTRLSENSOR"/>
</dbReference>
<sequence length="532" mass="59802">MPINAQFPFIIQRRFRLRNILLVVMLMVLALPLGSLYFFRIYENELVQQTERELISQSATLAAGFRMLAQNLQPEGVAYGKILPNLPKDDSEYHPIIPTLSLINPIESRRPDMLPVPMPADDFAKQIGDLLTPVMLETMRVTLSGMRLLDMNGVVIAGRDEVGYSLAHISEVKQALRGEYASVIRQRISDQPPPPLYSISRGTLIRVFVAYPIIENQHLQGVLYLSRTPENILKHLYAVKEKVIVFSLILLALVALLVAFVSSSISRPIRELIEQTHRIRQGEQKQIEPLPNPVTNEVAQLSESFVSMSQTLTERTDYLRRFATHMSHEFKTPLTAMQGALELLQDHGDTMDKVQQRRFIDNLLADTSRLKQLVSRLLELARADAIETNPKTCHLHDVLGELRSQFFDKGLELLYPKISNFELAIAPEVLAMALYNLLENSLQHQAKQVEITANQGGKVVDLQLHDNGNGISPANQDKIFTPFFTTRRSAGGTGLGLAITISLLKAYQGTVEQLPSDRGALFLITLQLINFD</sequence>
<dbReference type="Pfam" id="PF02518">
    <property type="entry name" value="HATPase_c"/>
    <property type="match status" value="1"/>
</dbReference>
<dbReference type="SMART" id="SM00304">
    <property type="entry name" value="HAMP"/>
    <property type="match status" value="1"/>
</dbReference>
<evidence type="ECO:0000256" key="15">
    <source>
        <dbReference type="ARBA" id="ARBA00023012"/>
    </source>
</evidence>
<keyword evidence="14" id="KW-0904">Protein phosphatase</keyword>
<keyword evidence="8 24" id="KW-0808">Transferase</keyword>
<keyword evidence="13" id="KW-0460">Magnesium</keyword>
<evidence type="ECO:0000313" key="24">
    <source>
        <dbReference type="EMBL" id="ESS73173.1"/>
    </source>
</evidence>
<dbReference type="AlphaFoldDB" id="V5C8W6"/>
<keyword evidence="17" id="KW-0843">Virulence</keyword>
<comment type="catalytic activity">
    <reaction evidence="1">
        <text>ATP + protein L-histidine = ADP + protein N-phospho-L-histidine.</text>
        <dbReference type="EC" id="2.7.13.3"/>
    </reaction>
</comment>
<dbReference type="InterPro" id="IPR036890">
    <property type="entry name" value="HATPase_C_sf"/>
</dbReference>
<dbReference type="SUPFAM" id="SSF55874">
    <property type="entry name" value="ATPase domain of HSP90 chaperone/DNA topoisomerase II/histidine kinase"/>
    <property type="match status" value="1"/>
</dbReference>
<evidence type="ECO:0000256" key="18">
    <source>
        <dbReference type="ARBA" id="ARBA00023211"/>
    </source>
</evidence>
<accession>V5C8W6</accession>
<evidence type="ECO:0000256" key="17">
    <source>
        <dbReference type="ARBA" id="ARBA00023026"/>
    </source>
</evidence>
<dbReference type="InterPro" id="IPR050980">
    <property type="entry name" value="2C_sensor_his_kinase"/>
</dbReference>
<evidence type="ECO:0000256" key="8">
    <source>
        <dbReference type="ARBA" id="ARBA00022679"/>
    </source>
</evidence>
<dbReference type="InterPro" id="IPR005467">
    <property type="entry name" value="His_kinase_dom"/>
</dbReference>
<dbReference type="SMART" id="SM00387">
    <property type="entry name" value="HATPase_c"/>
    <property type="match status" value="1"/>
</dbReference>
<keyword evidence="16" id="KW-0346">Stress response</keyword>
<comment type="caution">
    <text evidence="24">The sequence shown here is derived from an EMBL/GenBank/DDBJ whole genome shotgun (WGS) entry which is preliminary data.</text>
</comment>
<keyword evidence="15" id="KW-0902">Two-component regulatory system</keyword>
<keyword evidence="18" id="KW-0464">Manganese</keyword>
<dbReference type="InterPro" id="IPR003660">
    <property type="entry name" value="HAMP_dom"/>
</dbReference>
<evidence type="ECO:0000256" key="3">
    <source>
        <dbReference type="ARBA" id="ARBA00001946"/>
    </source>
</evidence>
<dbReference type="PANTHER" id="PTHR44936">
    <property type="entry name" value="SENSOR PROTEIN CREC"/>
    <property type="match status" value="1"/>
</dbReference>
<dbReference type="eggNOG" id="COG2205">
    <property type="taxonomic scope" value="Bacteria"/>
</dbReference>